<accession>A0AAD2CN44</accession>
<feature type="region of interest" description="Disordered" evidence="2">
    <location>
        <begin position="461"/>
        <end position="480"/>
    </location>
</feature>
<evidence type="ECO:0000256" key="2">
    <source>
        <dbReference type="SAM" id="MobiDB-lite"/>
    </source>
</evidence>
<feature type="coiled-coil region" evidence="1">
    <location>
        <begin position="404"/>
        <end position="431"/>
    </location>
</feature>
<reference evidence="3" key="1">
    <citation type="submission" date="2023-08" db="EMBL/GenBank/DDBJ databases">
        <authorList>
            <person name="Audoor S."/>
            <person name="Bilcke G."/>
        </authorList>
    </citation>
    <scope>NUCLEOTIDE SEQUENCE</scope>
</reference>
<feature type="region of interest" description="Disordered" evidence="2">
    <location>
        <begin position="148"/>
        <end position="171"/>
    </location>
</feature>
<feature type="compositionally biased region" description="Acidic residues" evidence="2">
    <location>
        <begin position="152"/>
        <end position="171"/>
    </location>
</feature>
<organism evidence="3 4">
    <name type="scientific">Cylindrotheca closterium</name>
    <dbReference type="NCBI Taxonomy" id="2856"/>
    <lineage>
        <taxon>Eukaryota</taxon>
        <taxon>Sar</taxon>
        <taxon>Stramenopiles</taxon>
        <taxon>Ochrophyta</taxon>
        <taxon>Bacillariophyta</taxon>
        <taxon>Bacillariophyceae</taxon>
        <taxon>Bacillariophycidae</taxon>
        <taxon>Bacillariales</taxon>
        <taxon>Bacillariaceae</taxon>
        <taxon>Cylindrotheca</taxon>
    </lineage>
</organism>
<keyword evidence="4" id="KW-1185">Reference proteome</keyword>
<feature type="compositionally biased region" description="Polar residues" evidence="2">
    <location>
        <begin position="250"/>
        <end position="265"/>
    </location>
</feature>
<protein>
    <submittedName>
        <fullName evidence="3">Uncharacterized protein</fullName>
    </submittedName>
</protein>
<feature type="compositionally biased region" description="Polar residues" evidence="2">
    <location>
        <begin position="232"/>
        <end position="242"/>
    </location>
</feature>
<gene>
    <name evidence="3" type="ORF">CYCCA115_LOCUS6818</name>
</gene>
<sequence>MLQVPSGMQLMQIPTQGGGTVTVPYSMNANNEIAFSGMQLSQQGFCGAQVRQGFDATQAQTPQVMKTGYFDTSNVFHDAIKGKDENGNDVFLIPCPTGTTNVKLQSNWHYASESEDLPDLATEADQERIELLADADNDVDDMPELTVRFQGDDDYELDDDNSGNEGNEEEEPIVADLDHHQEKVDRGTDDIGSLVTDLEDLQEPPEEEIVFEPEEPQVAKVTRSGQTYAQATMSGLNLSQVPKKTRKWPSSRSGSSANKNKNQVATRRKRQERAMKPLKDKLESGICTKEESRSTKDSKAILEAQHNLCFQQIGNEMKADYEEHDAILIARCRQMYMVWRLAEGNCHTTSSGKVPWSPKLQGFWDRLSLWKLLLKGRKRCRVSSQKVRRLMEKTRLCNVWKQTTDELEEALAAERRAYKQAKHQATQLRRDFLTAQTKYAKKKKWKSQKAHDRFLRLRQMKQQGEARRRRRAQQKGSTGGLQAIQIEEKLPDGTTRLCTITDRALLEEGCMQENAAQYEQTRAPYTTPPMVEPLYTAFTGVEAESNSIALLEGRYSLPDLLDPATTAFLSHCQFHKGHFPVHLEVTTSDHVYFWSWNPEDKGSEPHGLHNGHFKAAAQSPVIASNKGHRAIRYARIVCTR</sequence>
<evidence type="ECO:0000313" key="3">
    <source>
        <dbReference type="EMBL" id="CAJ1939978.1"/>
    </source>
</evidence>
<proteinExistence type="predicted"/>
<evidence type="ECO:0000313" key="4">
    <source>
        <dbReference type="Proteomes" id="UP001295423"/>
    </source>
</evidence>
<dbReference type="EMBL" id="CAKOGP040000881">
    <property type="protein sequence ID" value="CAJ1939978.1"/>
    <property type="molecule type" value="Genomic_DNA"/>
</dbReference>
<evidence type="ECO:0000256" key="1">
    <source>
        <dbReference type="SAM" id="Coils"/>
    </source>
</evidence>
<name>A0AAD2CN44_9STRA</name>
<dbReference type="AlphaFoldDB" id="A0AAD2CN44"/>
<dbReference type="Proteomes" id="UP001295423">
    <property type="component" value="Unassembled WGS sequence"/>
</dbReference>
<keyword evidence="1" id="KW-0175">Coiled coil</keyword>
<comment type="caution">
    <text evidence="3">The sequence shown here is derived from an EMBL/GenBank/DDBJ whole genome shotgun (WGS) entry which is preliminary data.</text>
</comment>
<feature type="region of interest" description="Disordered" evidence="2">
    <location>
        <begin position="232"/>
        <end position="279"/>
    </location>
</feature>